<feature type="domain" description="Peptidase S33 tripeptidyl aminopeptidase-like C-terminal" evidence="1">
    <location>
        <begin position="388"/>
        <end position="472"/>
    </location>
</feature>
<reference evidence="2" key="2">
    <citation type="submission" date="2023-06" db="EMBL/GenBank/DDBJ databases">
        <authorList>
            <consortium name="Lawrence Berkeley National Laboratory"/>
            <person name="Mondo S.J."/>
            <person name="Hensen N."/>
            <person name="Bonometti L."/>
            <person name="Westerberg I."/>
            <person name="Brannstrom I.O."/>
            <person name="Guillou S."/>
            <person name="Cros-Aarteil S."/>
            <person name="Calhoun S."/>
            <person name="Haridas S."/>
            <person name="Kuo A."/>
            <person name="Pangilinan J."/>
            <person name="Riley R."/>
            <person name="Labutti K."/>
            <person name="Andreopoulos B."/>
            <person name="Lipzen A."/>
            <person name="Chen C."/>
            <person name="Yanf M."/>
            <person name="Daum C."/>
            <person name="Ng V."/>
            <person name="Clum A."/>
            <person name="Steindorff A."/>
            <person name="Ohm R."/>
            <person name="Martin F."/>
            <person name="Silar P."/>
            <person name="Natvig D."/>
            <person name="Lalanne C."/>
            <person name="Gautier V."/>
            <person name="Ament-Velasquez S.L."/>
            <person name="Kruys A."/>
            <person name="Hutchinson M.I."/>
            <person name="Powell A.J."/>
            <person name="Barry K."/>
            <person name="Miller A.N."/>
            <person name="Grigoriev I.V."/>
            <person name="Debuchy R."/>
            <person name="Gladieux P."/>
            <person name="Thoren M.H."/>
            <person name="Johannesson H."/>
        </authorList>
    </citation>
    <scope>NUCLEOTIDE SEQUENCE</scope>
    <source>
        <strain evidence="2">CBS 626.80</strain>
    </source>
</reference>
<reference evidence="2" key="1">
    <citation type="journal article" date="2023" name="Mol. Phylogenet. Evol.">
        <title>Genome-scale phylogeny and comparative genomics of the fungal order Sordariales.</title>
        <authorList>
            <person name="Hensen N."/>
            <person name="Bonometti L."/>
            <person name="Westerberg I."/>
            <person name="Brannstrom I.O."/>
            <person name="Guillou S."/>
            <person name="Cros-Aarteil S."/>
            <person name="Calhoun S."/>
            <person name="Haridas S."/>
            <person name="Kuo A."/>
            <person name="Mondo S."/>
            <person name="Pangilinan J."/>
            <person name="Riley R."/>
            <person name="LaButti K."/>
            <person name="Andreopoulos B."/>
            <person name="Lipzen A."/>
            <person name="Chen C."/>
            <person name="Yan M."/>
            <person name="Daum C."/>
            <person name="Ng V."/>
            <person name="Clum A."/>
            <person name="Steindorff A."/>
            <person name="Ohm R.A."/>
            <person name="Martin F."/>
            <person name="Silar P."/>
            <person name="Natvig D.O."/>
            <person name="Lalanne C."/>
            <person name="Gautier V."/>
            <person name="Ament-Velasquez S.L."/>
            <person name="Kruys A."/>
            <person name="Hutchinson M.I."/>
            <person name="Powell A.J."/>
            <person name="Barry K."/>
            <person name="Miller A.N."/>
            <person name="Grigoriev I.V."/>
            <person name="Debuchy R."/>
            <person name="Gladieux P."/>
            <person name="Hiltunen Thoren M."/>
            <person name="Johannesson H."/>
        </authorList>
    </citation>
    <scope>NUCLEOTIDE SEQUENCE</scope>
    <source>
        <strain evidence="2">CBS 626.80</strain>
    </source>
</reference>
<dbReference type="InterPro" id="IPR029058">
    <property type="entry name" value="AB_hydrolase_fold"/>
</dbReference>
<accession>A0AAN6NTD8</accession>
<dbReference type="Pfam" id="PF08386">
    <property type="entry name" value="Abhydrolase_4"/>
    <property type="match status" value="1"/>
</dbReference>
<evidence type="ECO:0000313" key="3">
    <source>
        <dbReference type="Proteomes" id="UP001303222"/>
    </source>
</evidence>
<dbReference type="SUPFAM" id="SSF53474">
    <property type="entry name" value="alpha/beta-Hydrolases"/>
    <property type="match status" value="1"/>
</dbReference>
<name>A0AAN6NTD8_9PEZI</name>
<dbReference type="EMBL" id="MU859140">
    <property type="protein sequence ID" value="KAK3951715.1"/>
    <property type="molecule type" value="Genomic_DNA"/>
</dbReference>
<organism evidence="2 3">
    <name type="scientific">Pseudoneurospora amorphoporcata</name>
    <dbReference type="NCBI Taxonomy" id="241081"/>
    <lineage>
        <taxon>Eukaryota</taxon>
        <taxon>Fungi</taxon>
        <taxon>Dikarya</taxon>
        <taxon>Ascomycota</taxon>
        <taxon>Pezizomycotina</taxon>
        <taxon>Sordariomycetes</taxon>
        <taxon>Sordariomycetidae</taxon>
        <taxon>Sordariales</taxon>
        <taxon>Sordariaceae</taxon>
        <taxon>Pseudoneurospora</taxon>
    </lineage>
</organism>
<dbReference type="Gene3D" id="3.40.50.1820">
    <property type="entry name" value="alpha/beta hydrolase"/>
    <property type="match status" value="1"/>
</dbReference>
<evidence type="ECO:0000259" key="1">
    <source>
        <dbReference type="Pfam" id="PF08386"/>
    </source>
</evidence>
<protein>
    <recommendedName>
        <fullName evidence="1">Peptidase S33 tripeptidyl aminopeptidase-like C-terminal domain-containing protein</fullName>
    </recommendedName>
</protein>
<keyword evidence="3" id="KW-1185">Reference proteome</keyword>
<evidence type="ECO:0000313" key="2">
    <source>
        <dbReference type="EMBL" id="KAK3951715.1"/>
    </source>
</evidence>
<dbReference type="AlphaFoldDB" id="A0AAN6NTD8"/>
<comment type="caution">
    <text evidence="2">The sequence shown here is derived from an EMBL/GenBank/DDBJ whole genome shotgun (WGS) entry which is preliminary data.</text>
</comment>
<proteinExistence type="predicted"/>
<dbReference type="InterPro" id="IPR013595">
    <property type="entry name" value="Pept_S33_TAP-like_C"/>
</dbReference>
<dbReference type="Proteomes" id="UP001303222">
    <property type="component" value="Unassembled WGS sequence"/>
</dbReference>
<gene>
    <name evidence="2" type="ORF">QBC32DRAFT_343185</name>
</gene>
<sequence>MAPPLLSRLYEHLSASDRLHSIILIPFCPLRPHLLPPPYGSFPLPDNPFHFIPYLPLDSSNCLDSRLVRLAVTKFQILGPGSSKAERTIIFEPSGPGTSGTAQVWADGELIIDRFSNGQFDVLGWDPQGINASLSTLAYFPNDRYQDRWILLNKMDRIELASPLKYLYTVDAMANATLYACWKLHGNFGRFVSTSYVVRDFDEVRKGLGEDELTGLFINYGTSIGQTYANMYSDKVGRLILDGCEYVKYDRLLSGFAWTALQNVTNPTIGKIEEPVTLSELESRMDSLFYWPKTAQILFELEAGNSILAANHLENNWYYPKDADPHRELLINMEAIPMVVCADSYDAPRPEDGLLWWDRFWANLTELLWMTGIEQFSYVLPCRHYNIYWPDPPGVYRGDLNNTLKNPVLLISSTHDPATPLHLARTLAADMGYKNSRLIVHYGYGHSSRSDLSDCTIEVQKRYMRDGVAPEDAETHCHANKKPYLS</sequence>